<accession>A0ABD6A155</accession>
<evidence type="ECO:0000256" key="1">
    <source>
        <dbReference type="SAM" id="MobiDB-lite"/>
    </source>
</evidence>
<evidence type="ECO:0000259" key="2">
    <source>
        <dbReference type="Pfam" id="PF20068"/>
    </source>
</evidence>
<dbReference type="GeneID" id="96954754"/>
<feature type="domain" description="Amphi-Trp" evidence="2">
    <location>
        <begin position="2"/>
        <end position="47"/>
    </location>
</feature>
<evidence type="ECO:0000313" key="4">
    <source>
        <dbReference type="Proteomes" id="UP001596434"/>
    </source>
</evidence>
<dbReference type="Proteomes" id="UP001596434">
    <property type="component" value="Unassembled WGS sequence"/>
</dbReference>
<dbReference type="InterPro" id="IPR027598">
    <property type="entry name" value="Amphi-Trp_dom"/>
</dbReference>
<comment type="caution">
    <text evidence="3">The sequence shown here is derived from an EMBL/GenBank/DDBJ whole genome shotgun (WGS) entry which is preliminary data.</text>
</comment>
<proteinExistence type="predicted"/>
<dbReference type="RefSeq" id="WP_379705093.1">
    <property type="nucleotide sequence ID" value="NZ_JBHTAT010000001.1"/>
</dbReference>
<feature type="region of interest" description="Disordered" evidence="1">
    <location>
        <begin position="1"/>
        <end position="59"/>
    </location>
</feature>
<organism evidence="3 4">
    <name type="scientific">Haloplanus litoreus</name>
    <dbReference type="NCBI Taxonomy" id="767515"/>
    <lineage>
        <taxon>Archaea</taxon>
        <taxon>Methanobacteriati</taxon>
        <taxon>Methanobacteriota</taxon>
        <taxon>Stenosarchaea group</taxon>
        <taxon>Halobacteria</taxon>
        <taxon>Halobacteriales</taxon>
        <taxon>Haloferacaceae</taxon>
        <taxon>Haloplanus</taxon>
    </lineage>
</organism>
<keyword evidence="4" id="KW-1185">Reference proteome</keyword>
<feature type="compositionally biased region" description="Basic and acidic residues" evidence="1">
    <location>
        <begin position="45"/>
        <end position="59"/>
    </location>
</feature>
<evidence type="ECO:0000313" key="3">
    <source>
        <dbReference type="EMBL" id="MFC7256366.1"/>
    </source>
</evidence>
<reference evidence="3 4" key="1">
    <citation type="journal article" date="2019" name="Int. J. Syst. Evol. Microbiol.">
        <title>The Global Catalogue of Microorganisms (GCM) 10K type strain sequencing project: providing services to taxonomists for standard genome sequencing and annotation.</title>
        <authorList>
            <consortium name="The Broad Institute Genomics Platform"/>
            <consortium name="The Broad Institute Genome Sequencing Center for Infectious Disease"/>
            <person name="Wu L."/>
            <person name="Ma J."/>
        </authorList>
    </citation>
    <scope>NUCLEOTIDE SEQUENCE [LARGE SCALE GENOMIC DNA]</scope>
    <source>
        <strain evidence="3 4">GX21</strain>
    </source>
</reference>
<gene>
    <name evidence="3" type="ORF">ACFQKE_13850</name>
</gene>
<feature type="compositionally biased region" description="Basic and acidic residues" evidence="1">
    <location>
        <begin position="1"/>
        <end position="14"/>
    </location>
</feature>
<dbReference type="AlphaFoldDB" id="A0ABD6A155"/>
<dbReference type="Pfam" id="PF20068">
    <property type="entry name" value="Amphi-Trp"/>
    <property type="match status" value="1"/>
</dbReference>
<name>A0ABD6A155_9EURY</name>
<dbReference type="EMBL" id="JBHTAT010000001">
    <property type="protein sequence ID" value="MFC7256366.1"/>
    <property type="molecule type" value="Genomic_DNA"/>
</dbReference>
<protein>
    <submittedName>
        <fullName evidence="3">Amphi-Trp domain-containing protein</fullName>
    </submittedName>
</protein>
<sequence length="59" mass="6531">MRFESERRPPRERVASSPQTVVDEHDAGAAVTLRAGDDSATLDPPGRRSSERPDWNRAA</sequence>